<dbReference type="EMBL" id="JRLV01000016">
    <property type="protein sequence ID" value="KGO79499.1"/>
    <property type="molecule type" value="Genomic_DNA"/>
</dbReference>
<evidence type="ECO:0000313" key="2">
    <source>
        <dbReference type="Proteomes" id="UP000030129"/>
    </source>
</evidence>
<gene>
    <name evidence="1" type="ORF">Q763_13180</name>
</gene>
<comment type="caution">
    <text evidence="1">The sequence shown here is derived from an EMBL/GenBank/DDBJ whole genome shotgun (WGS) entry which is preliminary data.</text>
</comment>
<evidence type="ECO:0000313" key="1">
    <source>
        <dbReference type="EMBL" id="KGO79499.1"/>
    </source>
</evidence>
<name>A0A0A2LHV0_9FLAO</name>
<dbReference type="eggNOG" id="ENOG5030ZCQ">
    <property type="taxonomic scope" value="Bacteria"/>
</dbReference>
<protein>
    <submittedName>
        <fullName evidence="1">Uncharacterized protein</fullName>
    </submittedName>
</protein>
<sequence>MPIDKHTGEFIDLTEAKEMTNSYQAAFPNEPKCFFLGSEKLQSVIDQDGCIGLRMYRAFDVVRNEQNVVIVGVDANGNDMTSGLLLDKGVMCPQNCDVNSPLSS</sequence>
<organism evidence="1 2">
    <name type="scientific">Flavobacterium beibuense F44-8</name>
    <dbReference type="NCBI Taxonomy" id="1406840"/>
    <lineage>
        <taxon>Bacteria</taxon>
        <taxon>Pseudomonadati</taxon>
        <taxon>Bacteroidota</taxon>
        <taxon>Flavobacteriia</taxon>
        <taxon>Flavobacteriales</taxon>
        <taxon>Flavobacteriaceae</taxon>
        <taxon>Flavobacterium</taxon>
    </lineage>
</organism>
<keyword evidence="2" id="KW-1185">Reference proteome</keyword>
<proteinExistence type="predicted"/>
<dbReference type="STRING" id="1406840.Q763_13180"/>
<dbReference type="RefSeq" id="WP_035134989.1">
    <property type="nucleotide sequence ID" value="NZ_JRLV01000016.1"/>
</dbReference>
<dbReference type="AlphaFoldDB" id="A0A0A2LHV0"/>
<reference evidence="1 2" key="1">
    <citation type="submission" date="2013-09" db="EMBL/GenBank/DDBJ databases">
        <authorList>
            <person name="Zeng Z."/>
            <person name="Chen C."/>
        </authorList>
    </citation>
    <scope>NUCLEOTIDE SEQUENCE [LARGE SCALE GENOMIC DNA]</scope>
    <source>
        <strain evidence="1 2">F44-8</strain>
    </source>
</reference>
<dbReference type="Proteomes" id="UP000030129">
    <property type="component" value="Unassembled WGS sequence"/>
</dbReference>
<accession>A0A0A2LHV0</accession>